<evidence type="ECO:0000313" key="1">
    <source>
        <dbReference type="EMBL" id="CAG8803366.1"/>
    </source>
</evidence>
<reference evidence="1" key="1">
    <citation type="submission" date="2021-06" db="EMBL/GenBank/DDBJ databases">
        <authorList>
            <person name="Kallberg Y."/>
            <person name="Tangrot J."/>
            <person name="Rosling A."/>
        </authorList>
    </citation>
    <scope>NUCLEOTIDE SEQUENCE</scope>
    <source>
        <strain evidence="1">FL966</strain>
    </source>
</reference>
<dbReference type="Proteomes" id="UP000789759">
    <property type="component" value="Unassembled WGS sequence"/>
</dbReference>
<evidence type="ECO:0000313" key="2">
    <source>
        <dbReference type="Proteomes" id="UP000789759"/>
    </source>
</evidence>
<dbReference type="AlphaFoldDB" id="A0A9N9K1D3"/>
<comment type="caution">
    <text evidence="1">The sequence shown here is derived from an EMBL/GenBank/DDBJ whole genome shotgun (WGS) entry which is preliminary data.</text>
</comment>
<protein>
    <submittedName>
        <fullName evidence="1">22173_t:CDS:1</fullName>
    </submittedName>
</protein>
<dbReference type="EMBL" id="CAJVQA010032584">
    <property type="protein sequence ID" value="CAG8803366.1"/>
    <property type="molecule type" value="Genomic_DNA"/>
</dbReference>
<name>A0A9N9K1D3_9GLOM</name>
<sequence>MTNDLESVLFLSINAHVMLISNLWTNQGLVNGAMDTVDDIKYKLERTSPSLSTELAPHAFPLCLAWAFTIQKSQGLTLPHLDFCFKIYKIPG</sequence>
<dbReference type="PANTHER" id="PTHR47642">
    <property type="entry name" value="ATP-DEPENDENT DNA HELICASE"/>
    <property type="match status" value="1"/>
</dbReference>
<dbReference type="InterPro" id="IPR051055">
    <property type="entry name" value="PIF1_helicase"/>
</dbReference>
<feature type="non-terminal residue" evidence="1">
    <location>
        <position position="92"/>
    </location>
</feature>
<organism evidence="1 2">
    <name type="scientific">Cetraspora pellucida</name>
    <dbReference type="NCBI Taxonomy" id="1433469"/>
    <lineage>
        <taxon>Eukaryota</taxon>
        <taxon>Fungi</taxon>
        <taxon>Fungi incertae sedis</taxon>
        <taxon>Mucoromycota</taxon>
        <taxon>Glomeromycotina</taxon>
        <taxon>Glomeromycetes</taxon>
        <taxon>Diversisporales</taxon>
        <taxon>Gigasporaceae</taxon>
        <taxon>Cetraspora</taxon>
    </lineage>
</organism>
<gene>
    <name evidence="1" type="ORF">CPELLU_LOCUS17891</name>
</gene>
<keyword evidence="2" id="KW-1185">Reference proteome</keyword>
<dbReference type="InterPro" id="IPR027417">
    <property type="entry name" value="P-loop_NTPase"/>
</dbReference>
<accession>A0A9N9K1D3</accession>
<proteinExistence type="predicted"/>
<dbReference type="SUPFAM" id="SSF52540">
    <property type="entry name" value="P-loop containing nucleoside triphosphate hydrolases"/>
    <property type="match status" value="1"/>
</dbReference>